<sequence>MEKAFSYRFYPSPEQESLLRRTLGCVRWVYNKALHERTQAGYEKQERVGYTQTSSMLTEWKKQEDLAFLNEVSCVPLQQGLRHLQSAFANFFAGRAKYPNFKKKRNGGSAEFTKSAFKFKDGKIYLAKSAEPLDIRWSRQIPKGCEPSSVTVKMHPSGRWHISIRFDDPTIKPLPVNKNAIGLDLGITSLIATSNGDKVVNPKQFKQHYRRLRRAQKNLSRKQKGSKNREKARVKVAKIHLKISDSRQYFLNKLTTNLVRENQTIAVESLAVKNLVKNHKLALAISDSGWSELVRQLDYKCRWYGRNLVKIDPWFPSSKRCGNCGYIMDKLPLNIREWECPNCGIVHDRDINASRNILAAGLAVSVCGATRRPEQKKSVKAGAKKQKPKS</sequence>
<evidence type="ECO:0000259" key="9">
    <source>
        <dbReference type="Pfam" id="PF01385"/>
    </source>
</evidence>
<dbReference type="Pfam" id="PF01385">
    <property type="entry name" value="OrfB_IS605"/>
    <property type="match status" value="1"/>
</dbReference>
<keyword evidence="5" id="KW-0862">Zinc</keyword>
<evidence type="ECO:0000256" key="8">
    <source>
        <dbReference type="SAM" id="MobiDB-lite"/>
    </source>
</evidence>
<proteinExistence type="inferred from homology"/>
<organism evidence="12 13">
    <name type="scientific">Planktothrix mougeotii LEGE 06226</name>
    <dbReference type="NCBI Taxonomy" id="1828728"/>
    <lineage>
        <taxon>Bacteria</taxon>
        <taxon>Bacillati</taxon>
        <taxon>Cyanobacteriota</taxon>
        <taxon>Cyanophyceae</taxon>
        <taxon>Oscillatoriophycideae</taxon>
        <taxon>Oscillatoriales</taxon>
        <taxon>Microcoleaceae</taxon>
        <taxon>Planktothrix</taxon>
    </lineage>
</organism>
<evidence type="ECO:0000256" key="3">
    <source>
        <dbReference type="ARBA" id="ARBA00022578"/>
    </source>
</evidence>
<evidence type="ECO:0000256" key="1">
    <source>
        <dbReference type="ARBA" id="ARBA00008761"/>
    </source>
</evidence>
<comment type="similarity">
    <text evidence="2">In the N-terminal section; belongs to the transposase 2 family.</text>
</comment>
<protein>
    <submittedName>
        <fullName evidence="12">Transposase</fullName>
    </submittedName>
</protein>
<feature type="domain" description="Probable transposase IS891/IS1136/IS1341" evidence="9">
    <location>
        <begin position="167"/>
        <end position="278"/>
    </location>
</feature>
<evidence type="ECO:0000256" key="6">
    <source>
        <dbReference type="ARBA" id="ARBA00023125"/>
    </source>
</evidence>
<gene>
    <name evidence="12" type="ORF">IQ236_09160</name>
</gene>
<keyword evidence="4" id="KW-0479">Metal-binding</keyword>
<dbReference type="InterPro" id="IPR010095">
    <property type="entry name" value="Cas12f1-like_TNB"/>
</dbReference>
<evidence type="ECO:0000259" key="10">
    <source>
        <dbReference type="Pfam" id="PF07282"/>
    </source>
</evidence>
<dbReference type="Proteomes" id="UP000640725">
    <property type="component" value="Unassembled WGS sequence"/>
</dbReference>
<evidence type="ECO:0000256" key="4">
    <source>
        <dbReference type="ARBA" id="ARBA00022723"/>
    </source>
</evidence>
<name>A0ABR9UAB1_9CYAN</name>
<feature type="domain" description="Transposase putative helix-turn-helix" evidence="11">
    <location>
        <begin position="1"/>
        <end position="43"/>
    </location>
</feature>
<dbReference type="InterPro" id="IPR021027">
    <property type="entry name" value="Transposase_put_HTH"/>
</dbReference>
<feature type="compositionally biased region" description="Basic residues" evidence="8">
    <location>
        <begin position="378"/>
        <end position="390"/>
    </location>
</feature>
<dbReference type="Pfam" id="PF07282">
    <property type="entry name" value="Cas12f1-like_TNB"/>
    <property type="match status" value="1"/>
</dbReference>
<evidence type="ECO:0000259" key="11">
    <source>
        <dbReference type="Pfam" id="PF12323"/>
    </source>
</evidence>
<dbReference type="PANTHER" id="PTHR30405:SF25">
    <property type="entry name" value="RNA-GUIDED DNA ENDONUCLEASE INSQ-RELATED"/>
    <property type="match status" value="1"/>
</dbReference>
<keyword evidence="6" id="KW-0238">DNA-binding</keyword>
<feature type="domain" description="Cas12f1-like TNB" evidence="10">
    <location>
        <begin position="290"/>
        <end position="357"/>
    </location>
</feature>
<evidence type="ECO:0000256" key="5">
    <source>
        <dbReference type="ARBA" id="ARBA00022833"/>
    </source>
</evidence>
<evidence type="ECO:0000313" key="13">
    <source>
        <dbReference type="Proteomes" id="UP000640725"/>
    </source>
</evidence>
<evidence type="ECO:0000256" key="2">
    <source>
        <dbReference type="ARBA" id="ARBA00011044"/>
    </source>
</evidence>
<dbReference type="InterPro" id="IPR051399">
    <property type="entry name" value="RNA-guided_DNA_endo/Transpos"/>
</dbReference>
<accession>A0ABR9UAB1</accession>
<dbReference type="RefSeq" id="WP_193868979.1">
    <property type="nucleotide sequence ID" value="NZ_JADEWU010000015.1"/>
</dbReference>
<dbReference type="CDD" id="cd00350">
    <property type="entry name" value="rubredoxin_like"/>
    <property type="match status" value="1"/>
</dbReference>
<keyword evidence="3" id="KW-0815">Transposition</keyword>
<evidence type="ECO:0000313" key="12">
    <source>
        <dbReference type="EMBL" id="MBE9143393.1"/>
    </source>
</evidence>
<dbReference type="EMBL" id="JADEWU010000015">
    <property type="protein sequence ID" value="MBE9143393.1"/>
    <property type="molecule type" value="Genomic_DNA"/>
</dbReference>
<keyword evidence="7" id="KW-0233">DNA recombination</keyword>
<dbReference type="NCBIfam" id="NF040570">
    <property type="entry name" value="guided_TnpB"/>
    <property type="match status" value="1"/>
</dbReference>
<dbReference type="InterPro" id="IPR001959">
    <property type="entry name" value="Transposase"/>
</dbReference>
<comment type="similarity">
    <text evidence="1">In the C-terminal section; belongs to the transposase 35 family.</text>
</comment>
<dbReference type="PANTHER" id="PTHR30405">
    <property type="entry name" value="TRANSPOSASE"/>
    <property type="match status" value="1"/>
</dbReference>
<evidence type="ECO:0000256" key="7">
    <source>
        <dbReference type="ARBA" id="ARBA00023172"/>
    </source>
</evidence>
<keyword evidence="13" id="KW-1185">Reference proteome</keyword>
<dbReference type="NCBIfam" id="TIGR01766">
    <property type="entry name" value="IS200/IS605 family accessory protein TnpB-like domain"/>
    <property type="match status" value="1"/>
</dbReference>
<reference evidence="12 13" key="1">
    <citation type="submission" date="2020-10" db="EMBL/GenBank/DDBJ databases">
        <authorList>
            <person name="Castelo-Branco R."/>
            <person name="Eusebio N."/>
            <person name="Adriana R."/>
            <person name="Vieira A."/>
            <person name="Brugerolle De Fraissinette N."/>
            <person name="Rezende De Castro R."/>
            <person name="Schneider M.P."/>
            <person name="Vasconcelos V."/>
            <person name="Leao P.N."/>
        </authorList>
    </citation>
    <scope>NUCLEOTIDE SEQUENCE [LARGE SCALE GENOMIC DNA]</scope>
    <source>
        <strain evidence="12 13">LEGE 06226</strain>
    </source>
</reference>
<feature type="region of interest" description="Disordered" evidence="8">
    <location>
        <begin position="370"/>
        <end position="390"/>
    </location>
</feature>
<dbReference type="Pfam" id="PF12323">
    <property type="entry name" value="HTH_OrfB_IS605"/>
    <property type="match status" value="1"/>
</dbReference>
<comment type="caution">
    <text evidence="12">The sequence shown here is derived from an EMBL/GenBank/DDBJ whole genome shotgun (WGS) entry which is preliminary data.</text>
</comment>